<feature type="region of interest" description="Disordered" evidence="1">
    <location>
        <begin position="207"/>
        <end position="228"/>
    </location>
</feature>
<dbReference type="EMBL" id="CAJNJA010042583">
    <property type="protein sequence ID" value="CAE7785235.1"/>
    <property type="molecule type" value="Genomic_DNA"/>
</dbReference>
<keyword evidence="3" id="KW-1185">Reference proteome</keyword>
<dbReference type="Proteomes" id="UP000601435">
    <property type="component" value="Unassembled WGS sequence"/>
</dbReference>
<evidence type="ECO:0000256" key="1">
    <source>
        <dbReference type="SAM" id="MobiDB-lite"/>
    </source>
</evidence>
<proteinExistence type="predicted"/>
<dbReference type="OrthoDB" id="10537116at2759"/>
<evidence type="ECO:0000313" key="3">
    <source>
        <dbReference type="Proteomes" id="UP000601435"/>
    </source>
</evidence>
<feature type="non-terminal residue" evidence="2">
    <location>
        <position position="1"/>
    </location>
</feature>
<sequence>HQNVTAYFPCGEMAVTDLLEGQLAFLSHIKAYEDSHLGTRLLQKKLAWKYEFLFCCLGCLSQEHLQEIVDDIGEISNMWSRLNGLAVRKFFAFLMANSKVARGERLTLQRCEQLGRIFRAGLASGTAATSSIYAKLDVGAFFNHGHELYLTDNGVVLSYADVAPIYLTYHYRPPHEKDPGGLKHEQKQRAAGVSSCFEEAIPPTAAASSSVKAAEESPSGKEAALRSTAEEGTTRYSYKLVGDTVHGRVDATRLQQEEELKEILQKARYNPWWHLFQHGLLRRVDSTGNKMHAPYGDALVKTTPFNALPTDMRKLLGSEYNWAFELGKMQGNLLVELTWKEKAYTNGYRMSGSQCLETKTLETRSRTSELMNAMLHYFLAAGVDEEELGDLSLD</sequence>
<protein>
    <submittedName>
        <fullName evidence="2">Uncharacterized protein</fullName>
    </submittedName>
</protein>
<organism evidence="2 3">
    <name type="scientific">Symbiodinium necroappetens</name>
    <dbReference type="NCBI Taxonomy" id="1628268"/>
    <lineage>
        <taxon>Eukaryota</taxon>
        <taxon>Sar</taxon>
        <taxon>Alveolata</taxon>
        <taxon>Dinophyceae</taxon>
        <taxon>Suessiales</taxon>
        <taxon>Symbiodiniaceae</taxon>
        <taxon>Symbiodinium</taxon>
    </lineage>
</organism>
<gene>
    <name evidence="2" type="ORF">SNEC2469_LOCUS23035</name>
</gene>
<reference evidence="2" key="1">
    <citation type="submission" date="2021-02" db="EMBL/GenBank/DDBJ databases">
        <authorList>
            <person name="Dougan E. K."/>
            <person name="Rhodes N."/>
            <person name="Thang M."/>
            <person name="Chan C."/>
        </authorList>
    </citation>
    <scope>NUCLEOTIDE SEQUENCE</scope>
</reference>
<accession>A0A812YJH2</accession>
<comment type="caution">
    <text evidence="2">The sequence shown here is derived from an EMBL/GenBank/DDBJ whole genome shotgun (WGS) entry which is preliminary data.</text>
</comment>
<name>A0A812YJH2_9DINO</name>
<evidence type="ECO:0000313" key="2">
    <source>
        <dbReference type="EMBL" id="CAE7785235.1"/>
    </source>
</evidence>
<dbReference type="AlphaFoldDB" id="A0A812YJH2"/>